<dbReference type="PANTHER" id="PTHR42716:SF2">
    <property type="entry name" value="L-ASPARTATE OXIDASE, CHLOROPLASTIC"/>
    <property type="match status" value="1"/>
</dbReference>
<dbReference type="PANTHER" id="PTHR42716">
    <property type="entry name" value="L-ASPARTATE OXIDASE"/>
    <property type="match status" value="1"/>
</dbReference>
<dbReference type="Gene3D" id="1.20.58.100">
    <property type="entry name" value="Fumarate reductase/succinate dehydrogenase flavoprotein-like, C-terminal domain"/>
    <property type="match status" value="1"/>
</dbReference>
<dbReference type="AlphaFoldDB" id="A0AAJ2H6Z5"/>
<evidence type="ECO:0000313" key="5">
    <source>
        <dbReference type="Proteomes" id="UP001268610"/>
    </source>
</evidence>
<evidence type="ECO:0000313" key="4">
    <source>
        <dbReference type="EMBL" id="MDR9778916.1"/>
    </source>
</evidence>
<feature type="non-terminal residue" evidence="4">
    <location>
        <position position="1"/>
    </location>
</feature>
<dbReference type="Pfam" id="PF02910">
    <property type="entry name" value="Succ_DH_flav_C"/>
    <property type="match status" value="1"/>
</dbReference>
<evidence type="ECO:0000256" key="1">
    <source>
        <dbReference type="ARBA" id="ARBA00001974"/>
    </source>
</evidence>
<dbReference type="GO" id="GO:0008734">
    <property type="term" value="F:L-aspartate oxidase activity"/>
    <property type="evidence" value="ECO:0007669"/>
    <property type="project" value="InterPro"/>
</dbReference>
<comment type="caution">
    <text evidence="4">The sequence shown here is derived from an EMBL/GenBank/DDBJ whole genome shotgun (WGS) entry which is preliminary data.</text>
</comment>
<organism evidence="4 5">
    <name type="scientific">Rhizobium hidalgonense</name>
    <dbReference type="NCBI Taxonomy" id="1538159"/>
    <lineage>
        <taxon>Bacteria</taxon>
        <taxon>Pseudomonadati</taxon>
        <taxon>Pseudomonadota</taxon>
        <taxon>Alphaproteobacteria</taxon>
        <taxon>Hyphomicrobiales</taxon>
        <taxon>Rhizobiaceae</taxon>
        <taxon>Rhizobium/Agrobacterium group</taxon>
        <taxon>Rhizobium</taxon>
    </lineage>
</organism>
<name>A0AAJ2H6Z5_9HYPH</name>
<evidence type="ECO:0000256" key="2">
    <source>
        <dbReference type="ARBA" id="ARBA00022827"/>
    </source>
</evidence>
<feature type="domain" description="Fumarate reductase/succinate dehydrogenase flavoprotein-like C-terminal" evidence="3">
    <location>
        <begin position="4"/>
        <end position="68"/>
    </location>
</feature>
<gene>
    <name evidence="4" type="ORF">RJJ65_40935</name>
</gene>
<dbReference type="GO" id="GO:0034628">
    <property type="term" value="P:'de novo' NAD+ biosynthetic process from L-aspartate"/>
    <property type="evidence" value="ECO:0007669"/>
    <property type="project" value="TreeGrafter"/>
</dbReference>
<dbReference type="InterPro" id="IPR005288">
    <property type="entry name" value="NadB"/>
</dbReference>
<dbReference type="Proteomes" id="UP001268610">
    <property type="component" value="Unassembled WGS sequence"/>
</dbReference>
<keyword evidence="2" id="KW-0274">FAD</keyword>
<reference evidence="4" key="1">
    <citation type="submission" date="2023-04" db="EMBL/GenBank/DDBJ databases">
        <title>Genomic characterization of faba bean (Vicia faba) microsymbionts in Mexican soils.</title>
        <authorList>
            <person name="Rivera Orduna F.N."/>
            <person name="Guevara-Luna J."/>
            <person name="Yan J."/>
            <person name="Arroyo-Herrera I."/>
            <person name="Li Y."/>
            <person name="Vasquez-Murrieta M.S."/>
            <person name="Wang E.T."/>
        </authorList>
    </citation>
    <scope>NUCLEOTIDE SEQUENCE</scope>
    <source>
        <strain evidence="4">CH26</strain>
    </source>
</reference>
<keyword evidence="2" id="KW-0285">Flavoprotein</keyword>
<dbReference type="EMBL" id="JAVLSF010001365">
    <property type="protein sequence ID" value="MDR9778916.1"/>
    <property type="molecule type" value="Genomic_DNA"/>
</dbReference>
<dbReference type="SUPFAM" id="SSF46977">
    <property type="entry name" value="Succinate dehydrogenase/fumarate reductase flavoprotein C-terminal domain"/>
    <property type="match status" value="1"/>
</dbReference>
<proteinExistence type="predicted"/>
<evidence type="ECO:0000259" key="3">
    <source>
        <dbReference type="Pfam" id="PF02910"/>
    </source>
</evidence>
<protein>
    <recommendedName>
        <fullName evidence="3">Fumarate reductase/succinate dehydrogenase flavoprotein-like C-terminal domain-containing protein</fullName>
    </recommendedName>
</protein>
<sequence length="89" mass="10432">TKRLERALKRIQLLKREIEEYYQGYVVTKNLIELRNLVLVSEMIVRCALQRKESRGLHYTLDYPQTSNEIRDSVLIPPDFDAVSPLVVS</sequence>
<accession>A0AAJ2H6Z5</accession>
<dbReference type="InterPro" id="IPR015939">
    <property type="entry name" value="Fum_Rdtase/Succ_DH_flav-like_C"/>
</dbReference>
<dbReference type="FunFam" id="1.20.58.100:FF:000002">
    <property type="entry name" value="L-aspartate oxidase"/>
    <property type="match status" value="1"/>
</dbReference>
<comment type="cofactor">
    <cofactor evidence="1">
        <name>FAD</name>
        <dbReference type="ChEBI" id="CHEBI:57692"/>
    </cofactor>
</comment>
<dbReference type="InterPro" id="IPR037099">
    <property type="entry name" value="Fum_R/Succ_DH_flav-like_C_sf"/>
</dbReference>